<protein>
    <submittedName>
        <fullName evidence="2">Secreted effector protein PipB</fullName>
    </submittedName>
</protein>
<dbReference type="InterPro" id="IPR051082">
    <property type="entry name" value="Pentapeptide-BTB/POZ_domain"/>
</dbReference>
<dbReference type="InterPro" id="IPR001646">
    <property type="entry name" value="5peptide_repeat"/>
</dbReference>
<name>A0ABY6T3M7_9GAMM</name>
<keyword evidence="3" id="KW-1185">Reference proteome</keyword>
<dbReference type="RefSeq" id="WP_028382533.1">
    <property type="nucleotide sequence ID" value="NZ_CAAAIT010000005.1"/>
</dbReference>
<reference evidence="2 3" key="1">
    <citation type="submission" date="2018-12" db="EMBL/GenBank/DDBJ databases">
        <authorList>
            <consortium name="Pathogen Informatics"/>
        </authorList>
    </citation>
    <scope>NUCLEOTIDE SEQUENCE [LARGE SCALE GENOMIC DNA]</scope>
    <source>
        <strain evidence="2 3">NCTC11976</strain>
    </source>
</reference>
<dbReference type="PANTHER" id="PTHR14136">
    <property type="entry name" value="BTB_POZ DOMAIN-CONTAINING PROTEIN KCTD9"/>
    <property type="match status" value="1"/>
</dbReference>
<dbReference type="Gene3D" id="2.160.20.80">
    <property type="entry name" value="E3 ubiquitin-protein ligase SopA"/>
    <property type="match status" value="1"/>
</dbReference>
<evidence type="ECO:0000259" key="1">
    <source>
        <dbReference type="PROSITE" id="PS50181"/>
    </source>
</evidence>
<dbReference type="PANTHER" id="PTHR14136:SF17">
    <property type="entry name" value="BTB_POZ DOMAIN-CONTAINING PROTEIN KCTD9"/>
    <property type="match status" value="1"/>
</dbReference>
<dbReference type="InterPro" id="IPR036047">
    <property type="entry name" value="F-box-like_dom_sf"/>
</dbReference>
<dbReference type="EMBL" id="LR134173">
    <property type="protein sequence ID" value="VEB34562.1"/>
    <property type="molecule type" value="Genomic_DNA"/>
</dbReference>
<evidence type="ECO:0000313" key="3">
    <source>
        <dbReference type="Proteomes" id="UP000277577"/>
    </source>
</evidence>
<dbReference type="SUPFAM" id="SSF141571">
    <property type="entry name" value="Pentapeptide repeat-like"/>
    <property type="match status" value="1"/>
</dbReference>
<evidence type="ECO:0000313" key="2">
    <source>
        <dbReference type="EMBL" id="VEB34562.1"/>
    </source>
</evidence>
<dbReference type="Pfam" id="PF00805">
    <property type="entry name" value="Pentapeptide"/>
    <property type="match status" value="1"/>
</dbReference>
<feature type="domain" description="F-box" evidence="1">
    <location>
        <begin position="66"/>
        <end position="113"/>
    </location>
</feature>
<proteinExistence type="predicted"/>
<dbReference type="PROSITE" id="PS50181">
    <property type="entry name" value="FBOX"/>
    <property type="match status" value="1"/>
</dbReference>
<organism evidence="2 3">
    <name type="scientific">Legionella cherrii</name>
    <dbReference type="NCBI Taxonomy" id="28084"/>
    <lineage>
        <taxon>Bacteria</taxon>
        <taxon>Pseudomonadati</taxon>
        <taxon>Pseudomonadota</taxon>
        <taxon>Gammaproteobacteria</taxon>
        <taxon>Legionellales</taxon>
        <taxon>Legionellaceae</taxon>
        <taxon>Legionella</taxon>
    </lineage>
</organism>
<gene>
    <name evidence="2" type="ORF">NCTC11976_00904</name>
</gene>
<accession>A0ABY6T3M7</accession>
<dbReference type="Proteomes" id="UP000277577">
    <property type="component" value="Chromosome"/>
</dbReference>
<dbReference type="SUPFAM" id="SSF81383">
    <property type="entry name" value="F-box domain"/>
    <property type="match status" value="1"/>
</dbReference>
<dbReference type="InterPro" id="IPR001810">
    <property type="entry name" value="F-box_dom"/>
</dbReference>
<sequence length="781" mass="89259">MKDKYDLSQQEPMDIIRKERGAVSQPIMTQLSTQQLDDVDEATTASIMEQTNVIGADVNAEDMNQSNPLWTLPDEMMMYILSQVPPHDLLNARLMAKSKTAVVNATLELITRPHFIINYLSHADGIKGHQFTAFYQRTACYQELKRKVLTQELLTAEEAICYTLTRDCNVLPPNVKQAMDEITLDENTREHLELILTASEDINAGNAKLEKLSNYPLSLLNQHMMDYKQKLMTHVRQHHPHRFVNLLAGANLSGLQFRNEDFSYLNLCGVKLSYADLCQTKFRGAYLRGVDFNGALLREVDFTEAILKGIQLNRANLDEVDLSTIDLDGVDFEWAYIRNMKLLPKGALSSPAELQAVLSQFEQKIAKHSLGSKRKLEEQILKEIAEQIEAERELSLKEKIALLDMAMSLVKQEQLITGIFPFQNACQKLKGKLIPSQPQQDIPEHPLKKEAQKIIERTLKILDGEESKYPQLKIPKSIDASAYKKEYGLLMDCIAKYPELNDSSKIAEALGISLEMWQLLYITCPIIIFKPLKSPVIVYDEIQDDGENKEKHYASEVFNSYRFEIQNLQRIKLNDLDQYLYEEEDFVILEEDGQTDIRVKLGDLFITICPSGKAGISSSIEVIDFTKRERKPAFAVNLALYEGIPFEAFIPLNPYVNYGYAPAPSLVLSADNIKRMQEAYVLKRQIIERVFASEQINRNRKNDLFSPIFDQYEQEQSHLAMLPVELFDMVCTYVHDNTFKQRKNTSSLAKVTELHGLFFRRAQHASADIQGDIAERNILLL</sequence>